<evidence type="ECO:0000256" key="2">
    <source>
        <dbReference type="ARBA" id="ARBA00022552"/>
    </source>
</evidence>
<dbReference type="FunFam" id="1.10.150.170:FF:000003">
    <property type="entry name" value="Ribosomal RNA small subunit methyltransferase H"/>
    <property type="match status" value="1"/>
</dbReference>
<dbReference type="InterPro" id="IPR002903">
    <property type="entry name" value="RsmH"/>
</dbReference>
<accession>A0A5A9XG83</accession>
<sequence length="317" mass="34595">MTSFHHLSVMPDEVIALLQPRPGGIYLDGTLGGGGHTALIAELCGPGNGMVIGIDQDQEALEAAGRRLAEFGPAVRLVHGNFAELDRHLDAMGIAALDGFILDLGVSSHQLDSGARGFSFQQDAPLDMRMDAGGAETAADLVNELPEQELERIIRDYGEERWAKRIAAFIVKARGEQTILTTLQLTDIIKGAIPKAKWEERIHPATRTFQALRIAVNRELESLEQGLRAALDRLKPGGRAAVISFHSLEDRIVKHIFREYATGCTCPRQFPVCVCGQKPRVRVLTSRPVTASEAEIDRNPRARSAKLRGAEKLNLSA</sequence>
<dbReference type="InterPro" id="IPR023397">
    <property type="entry name" value="SAM-dep_MeTrfase_MraW_recog"/>
</dbReference>
<dbReference type="Gene3D" id="1.10.150.170">
    <property type="entry name" value="Putative methyltransferase TM0872, insert domain"/>
    <property type="match status" value="1"/>
</dbReference>
<dbReference type="OrthoDB" id="9806637at2"/>
<comment type="catalytic activity">
    <reaction evidence="6">
        <text>cytidine(1402) in 16S rRNA + S-adenosyl-L-methionine = N(4)-methylcytidine(1402) in 16S rRNA + S-adenosyl-L-homocysteine + H(+)</text>
        <dbReference type="Rhea" id="RHEA:42928"/>
        <dbReference type="Rhea" id="RHEA-COMP:10286"/>
        <dbReference type="Rhea" id="RHEA-COMP:10287"/>
        <dbReference type="ChEBI" id="CHEBI:15378"/>
        <dbReference type="ChEBI" id="CHEBI:57856"/>
        <dbReference type="ChEBI" id="CHEBI:59789"/>
        <dbReference type="ChEBI" id="CHEBI:74506"/>
        <dbReference type="ChEBI" id="CHEBI:82748"/>
        <dbReference type="EC" id="2.1.1.199"/>
    </reaction>
</comment>
<dbReference type="RefSeq" id="WP_149307149.1">
    <property type="nucleotide sequence ID" value="NZ_SRSD01000004.1"/>
</dbReference>
<dbReference type="PANTHER" id="PTHR11265:SF0">
    <property type="entry name" value="12S RRNA N4-METHYLCYTIDINE METHYLTRANSFERASE"/>
    <property type="match status" value="1"/>
</dbReference>
<evidence type="ECO:0000256" key="1">
    <source>
        <dbReference type="ARBA" id="ARBA00010396"/>
    </source>
</evidence>
<feature type="binding site" evidence="6">
    <location>
        <position position="55"/>
    </location>
    <ligand>
        <name>S-adenosyl-L-methionine</name>
        <dbReference type="ChEBI" id="CHEBI:59789"/>
    </ligand>
</feature>
<evidence type="ECO:0000256" key="5">
    <source>
        <dbReference type="ARBA" id="ARBA00022691"/>
    </source>
</evidence>
<comment type="caution">
    <text evidence="7">The sequence shown here is derived from an EMBL/GenBank/DDBJ whole genome shotgun (WGS) entry which is preliminary data.</text>
</comment>
<dbReference type="SUPFAM" id="SSF81799">
    <property type="entry name" value="Putative methyltransferase TM0872, insert domain"/>
    <property type="match status" value="1"/>
</dbReference>
<evidence type="ECO:0000256" key="4">
    <source>
        <dbReference type="ARBA" id="ARBA00022679"/>
    </source>
</evidence>
<dbReference type="GO" id="GO:0005737">
    <property type="term" value="C:cytoplasm"/>
    <property type="evidence" value="ECO:0007669"/>
    <property type="project" value="UniProtKB-SubCell"/>
</dbReference>
<protein>
    <recommendedName>
        <fullName evidence="6">Ribosomal RNA small subunit methyltransferase H</fullName>
        <ecNumber evidence="6">2.1.1.199</ecNumber>
    </recommendedName>
    <alternativeName>
        <fullName evidence="6">16S rRNA m(4)C1402 methyltransferase</fullName>
    </alternativeName>
    <alternativeName>
        <fullName evidence="6">rRNA (cytosine-N(4)-)-methyltransferase RsmH</fullName>
    </alternativeName>
</protein>
<keyword evidence="5 6" id="KW-0949">S-adenosyl-L-methionine</keyword>
<reference evidence="7 8" key="1">
    <citation type="submission" date="2019-04" db="EMBL/GenBank/DDBJ databases">
        <title>Geobacter ruber sp. nov., ferric-reducing bacteria isolated from paddy soil.</title>
        <authorList>
            <person name="Xu Z."/>
            <person name="Masuda Y."/>
            <person name="Itoh H."/>
            <person name="Senoo K."/>
        </authorList>
    </citation>
    <scope>NUCLEOTIDE SEQUENCE [LARGE SCALE GENOMIC DNA]</scope>
    <source>
        <strain evidence="7 8">Red88</strain>
    </source>
</reference>
<dbReference type="GO" id="GO:0070475">
    <property type="term" value="P:rRNA base methylation"/>
    <property type="evidence" value="ECO:0007669"/>
    <property type="project" value="UniProtKB-UniRule"/>
</dbReference>
<evidence type="ECO:0000313" key="8">
    <source>
        <dbReference type="Proteomes" id="UP000324298"/>
    </source>
</evidence>
<dbReference type="HAMAP" id="MF_01007">
    <property type="entry name" value="16SrRNA_methyltr_H"/>
    <property type="match status" value="1"/>
</dbReference>
<comment type="subcellular location">
    <subcellularLocation>
        <location evidence="6">Cytoplasm</location>
    </subcellularLocation>
</comment>
<feature type="binding site" evidence="6">
    <location>
        <position position="103"/>
    </location>
    <ligand>
        <name>S-adenosyl-L-methionine</name>
        <dbReference type="ChEBI" id="CHEBI:59789"/>
    </ligand>
</feature>
<comment type="similarity">
    <text evidence="1 6">Belongs to the methyltransferase superfamily. RsmH family.</text>
</comment>
<evidence type="ECO:0000256" key="6">
    <source>
        <dbReference type="HAMAP-Rule" id="MF_01007"/>
    </source>
</evidence>
<dbReference type="InterPro" id="IPR029063">
    <property type="entry name" value="SAM-dependent_MTases_sf"/>
</dbReference>
<keyword evidence="2 6" id="KW-0698">rRNA processing</keyword>
<dbReference type="Proteomes" id="UP000324298">
    <property type="component" value="Unassembled WGS sequence"/>
</dbReference>
<feature type="binding site" evidence="6">
    <location>
        <position position="82"/>
    </location>
    <ligand>
        <name>S-adenosyl-L-methionine</name>
        <dbReference type="ChEBI" id="CHEBI:59789"/>
    </ligand>
</feature>
<dbReference type="EMBL" id="SRSD01000004">
    <property type="protein sequence ID" value="KAA0892212.1"/>
    <property type="molecule type" value="Genomic_DNA"/>
</dbReference>
<dbReference type="Pfam" id="PF01795">
    <property type="entry name" value="Methyltransf_5"/>
    <property type="match status" value="1"/>
</dbReference>
<feature type="binding site" evidence="6">
    <location>
        <position position="110"/>
    </location>
    <ligand>
        <name>S-adenosyl-L-methionine</name>
        <dbReference type="ChEBI" id="CHEBI:59789"/>
    </ligand>
</feature>
<keyword evidence="8" id="KW-1185">Reference proteome</keyword>
<dbReference type="EC" id="2.1.1.199" evidence="6"/>
<gene>
    <name evidence="6 7" type="primary">rsmH</name>
    <name evidence="7" type="ORF">ET418_08415</name>
</gene>
<dbReference type="PANTHER" id="PTHR11265">
    <property type="entry name" value="S-ADENOSYL-METHYLTRANSFERASE MRAW"/>
    <property type="match status" value="1"/>
</dbReference>
<keyword evidence="3 6" id="KW-0489">Methyltransferase</keyword>
<proteinExistence type="inferred from homology"/>
<evidence type="ECO:0000313" key="7">
    <source>
        <dbReference type="EMBL" id="KAA0892212.1"/>
    </source>
</evidence>
<dbReference type="PIRSF" id="PIRSF004486">
    <property type="entry name" value="MraW"/>
    <property type="match status" value="1"/>
</dbReference>
<name>A0A5A9XG83_9BACT</name>
<organism evidence="7 8">
    <name type="scientific">Oryzomonas rubra</name>
    <dbReference type="NCBI Taxonomy" id="2509454"/>
    <lineage>
        <taxon>Bacteria</taxon>
        <taxon>Pseudomonadati</taxon>
        <taxon>Thermodesulfobacteriota</taxon>
        <taxon>Desulfuromonadia</taxon>
        <taxon>Geobacterales</taxon>
        <taxon>Geobacteraceae</taxon>
        <taxon>Oryzomonas</taxon>
    </lineage>
</organism>
<keyword evidence="6" id="KW-0963">Cytoplasm</keyword>
<evidence type="ECO:0000256" key="3">
    <source>
        <dbReference type="ARBA" id="ARBA00022603"/>
    </source>
</evidence>
<dbReference type="SUPFAM" id="SSF53335">
    <property type="entry name" value="S-adenosyl-L-methionine-dependent methyltransferases"/>
    <property type="match status" value="1"/>
</dbReference>
<comment type="function">
    <text evidence="6">Specifically methylates the N4 position of cytidine in position 1402 (C1402) of 16S rRNA.</text>
</comment>
<dbReference type="NCBIfam" id="TIGR00006">
    <property type="entry name" value="16S rRNA (cytosine(1402)-N(4))-methyltransferase RsmH"/>
    <property type="match status" value="1"/>
</dbReference>
<dbReference type="GO" id="GO:0071424">
    <property type="term" value="F:rRNA (cytosine-N4-)-methyltransferase activity"/>
    <property type="evidence" value="ECO:0007669"/>
    <property type="project" value="UniProtKB-UniRule"/>
</dbReference>
<dbReference type="AlphaFoldDB" id="A0A5A9XG83"/>
<dbReference type="Gene3D" id="3.40.50.150">
    <property type="entry name" value="Vaccinia Virus protein VP39"/>
    <property type="match status" value="1"/>
</dbReference>
<keyword evidence="4 6" id="KW-0808">Transferase</keyword>
<feature type="binding site" evidence="6">
    <location>
        <begin position="34"/>
        <end position="36"/>
    </location>
    <ligand>
        <name>S-adenosyl-L-methionine</name>
        <dbReference type="ChEBI" id="CHEBI:59789"/>
    </ligand>
</feature>